<evidence type="ECO:0000313" key="2">
    <source>
        <dbReference type="EMBL" id="AFS12322.1"/>
    </source>
</evidence>
<accession>J9WCZ6</accession>
<dbReference type="KEGG" id="mid:MIP_00463"/>
<evidence type="ECO:0008006" key="4">
    <source>
        <dbReference type="Google" id="ProtNLM"/>
    </source>
</evidence>
<feature type="transmembrane region" description="Helical" evidence="1">
    <location>
        <begin position="120"/>
        <end position="142"/>
    </location>
</feature>
<feature type="transmembrane region" description="Helical" evidence="1">
    <location>
        <begin position="14"/>
        <end position="34"/>
    </location>
</feature>
<dbReference type="RefSeq" id="WP_014941126.1">
    <property type="nucleotide sequence ID" value="NC_018612.1"/>
</dbReference>
<name>J9WCZ6_MYCIP</name>
<keyword evidence="1" id="KW-0472">Membrane</keyword>
<dbReference type="EMBL" id="CP002275">
    <property type="protein sequence ID" value="AFS12322.1"/>
    <property type="molecule type" value="Genomic_DNA"/>
</dbReference>
<sequence length="146" mass="15656">MTCPCCSLGIDTKLTLLAAGLIFLLALVLGIWKYRGMMTAENHLAHPYVDIAHRAALLYSFATLLLAVFVQLSAWPVWVNLTAAGVVVFFFVAAIAAYITHGARRDTVNQFENADRSTELAMAALIVGEIGGFGVLLAGFVVGQLL</sequence>
<keyword evidence="1" id="KW-0812">Transmembrane</keyword>
<evidence type="ECO:0000256" key="1">
    <source>
        <dbReference type="SAM" id="Phobius"/>
    </source>
</evidence>
<proteinExistence type="predicted"/>
<dbReference type="Proteomes" id="UP000007329">
    <property type="component" value="Chromosome"/>
</dbReference>
<feature type="transmembrane region" description="Helical" evidence="1">
    <location>
        <begin position="55"/>
        <end position="75"/>
    </location>
</feature>
<organism evidence="2 3">
    <name type="scientific">Mycobacterium indicus pranii (strain DSM 45239 / MTCC 9506)</name>
    <dbReference type="NCBI Taxonomy" id="1232724"/>
    <lineage>
        <taxon>Bacteria</taxon>
        <taxon>Bacillati</taxon>
        <taxon>Actinomycetota</taxon>
        <taxon>Actinomycetes</taxon>
        <taxon>Mycobacteriales</taxon>
        <taxon>Mycobacteriaceae</taxon>
        <taxon>Mycobacterium</taxon>
        <taxon>Mycobacterium avium complex (MAC)</taxon>
    </lineage>
</organism>
<dbReference type="AlphaFoldDB" id="J9WCZ6"/>
<feature type="transmembrane region" description="Helical" evidence="1">
    <location>
        <begin position="81"/>
        <end position="99"/>
    </location>
</feature>
<reference evidence="2 3" key="1">
    <citation type="journal article" date="2007" name="PLoS ONE">
        <title>Molecular analysis of a leprosy immunotherapeutic bacillus provides insights into Mycobacterium evolution.</title>
        <authorList>
            <person name="Ahmed N."/>
            <person name="Saini V."/>
            <person name="Raghuvanshi S."/>
            <person name="Khurana J.P."/>
            <person name="Tyagi A.K."/>
            <person name="Tyagi A.K."/>
            <person name="Hasnain S.E."/>
        </authorList>
    </citation>
    <scope>NUCLEOTIDE SEQUENCE [LARGE SCALE GENOMIC DNA]</scope>
    <source>
        <strain evidence="2">MTCC 9506</strain>
    </source>
</reference>
<keyword evidence="1" id="KW-1133">Transmembrane helix</keyword>
<dbReference type="PATRIC" id="fig|1232724.3.peg.344"/>
<gene>
    <name evidence="2" type="ORF">MIP_00463</name>
</gene>
<protein>
    <recommendedName>
        <fullName evidence="4">Integral membrane protein</fullName>
    </recommendedName>
</protein>
<evidence type="ECO:0000313" key="3">
    <source>
        <dbReference type="Proteomes" id="UP000007329"/>
    </source>
</evidence>
<reference evidence="2 3" key="2">
    <citation type="journal article" date="2012" name="Nucleic Acids Res.">
        <title>Massive gene acquisitions in Mycobacterium indicus pranii provide a perspective on mycobacterial evolution.</title>
        <authorList>
            <person name="Saini V."/>
            <person name="Raghuvanshi S."/>
            <person name="Khurana J.P."/>
            <person name="Ahmed N."/>
            <person name="Hasnain S.E."/>
            <person name="Tyagi A.K."/>
            <person name="Tyagi A.K."/>
        </authorList>
    </citation>
    <scope>NUCLEOTIDE SEQUENCE [LARGE SCALE GENOMIC DNA]</scope>
    <source>
        <strain evidence="3">DSM 45239 / MTCC 9506</strain>
    </source>
</reference>
<dbReference type="HOGENOM" id="CLU_1718392_0_0_11"/>